<feature type="compositionally biased region" description="Basic and acidic residues" evidence="12">
    <location>
        <begin position="106"/>
        <end position="124"/>
    </location>
</feature>
<feature type="region of interest" description="Disordered" evidence="12">
    <location>
        <begin position="97"/>
        <end position="124"/>
    </location>
</feature>
<dbReference type="InterPro" id="IPR022310">
    <property type="entry name" value="NAD/GMP_synthase"/>
</dbReference>
<dbReference type="CDD" id="cd01997">
    <property type="entry name" value="GMP_synthase_C"/>
    <property type="match status" value="1"/>
</dbReference>
<comment type="function">
    <text evidence="1">Catalyzes the synthesis of GMP from XMP.</text>
</comment>
<keyword evidence="4 14" id="KW-0436">Ligase</keyword>
<keyword evidence="5 11" id="KW-0547">Nucleotide-binding</keyword>
<organism evidence="14 15">
    <name type="scientific">Propionibacterium australiense</name>
    <dbReference type="NCBI Taxonomy" id="119981"/>
    <lineage>
        <taxon>Bacteria</taxon>
        <taxon>Bacillati</taxon>
        <taxon>Actinomycetota</taxon>
        <taxon>Actinomycetes</taxon>
        <taxon>Propionibacteriales</taxon>
        <taxon>Propionibacteriaceae</taxon>
        <taxon>Propionibacterium</taxon>
    </lineage>
</organism>
<comment type="pathway">
    <text evidence="2">Purine metabolism; GMP biosynthesis; GMP from XMP (L-Gln route): step 1/1.</text>
</comment>
<keyword evidence="8 11" id="KW-0067">ATP-binding</keyword>
<evidence type="ECO:0000256" key="11">
    <source>
        <dbReference type="PROSITE-ProRule" id="PRU00886"/>
    </source>
</evidence>
<dbReference type="SUPFAM" id="SSF52402">
    <property type="entry name" value="Adenine nucleotide alpha hydrolases-like"/>
    <property type="match status" value="1"/>
</dbReference>
<keyword evidence="7 11" id="KW-0658">Purine biosynthesis</keyword>
<dbReference type="Pfam" id="PF00958">
    <property type="entry name" value="GMP_synt_C"/>
    <property type="match status" value="2"/>
</dbReference>
<evidence type="ECO:0000256" key="2">
    <source>
        <dbReference type="ARBA" id="ARBA00005153"/>
    </source>
</evidence>
<evidence type="ECO:0000256" key="8">
    <source>
        <dbReference type="ARBA" id="ARBA00022840"/>
    </source>
</evidence>
<dbReference type="InterPro" id="IPR014729">
    <property type="entry name" value="Rossmann-like_a/b/a_fold"/>
</dbReference>
<dbReference type="GO" id="GO:0005829">
    <property type="term" value="C:cytosol"/>
    <property type="evidence" value="ECO:0007669"/>
    <property type="project" value="TreeGrafter"/>
</dbReference>
<evidence type="ECO:0000259" key="13">
    <source>
        <dbReference type="PROSITE" id="PS51553"/>
    </source>
</evidence>
<feature type="domain" description="GMPS ATP-PPase" evidence="13">
    <location>
        <begin position="131"/>
        <end position="316"/>
    </location>
</feature>
<dbReference type="PROSITE" id="PS51553">
    <property type="entry name" value="GMPS_ATP_PPASE"/>
    <property type="match status" value="1"/>
</dbReference>
<comment type="caution">
    <text evidence="14">The sequence shown here is derived from an EMBL/GenBank/DDBJ whole genome shotgun (WGS) entry which is preliminary data.</text>
</comment>
<feature type="compositionally biased region" description="Basic residues" evidence="12">
    <location>
        <begin position="25"/>
        <end position="35"/>
    </location>
</feature>
<dbReference type="InterPro" id="IPR001674">
    <property type="entry name" value="GMP_synth_C"/>
</dbReference>
<dbReference type="UniPathway" id="UPA00189">
    <property type="reaction ID" value="UER00296"/>
</dbReference>
<keyword evidence="6 11" id="KW-0332">GMP biosynthesis</keyword>
<dbReference type="AlphaFoldDB" id="A0A8B3FQF1"/>
<dbReference type="GO" id="GO:0005524">
    <property type="term" value="F:ATP binding"/>
    <property type="evidence" value="ECO:0007669"/>
    <property type="project" value="UniProtKB-UniRule"/>
</dbReference>
<evidence type="ECO:0000256" key="1">
    <source>
        <dbReference type="ARBA" id="ARBA00002332"/>
    </source>
</evidence>
<dbReference type="NCBIfam" id="NF000848">
    <property type="entry name" value="PRK00074.1"/>
    <property type="match status" value="1"/>
</dbReference>
<evidence type="ECO:0000256" key="5">
    <source>
        <dbReference type="ARBA" id="ARBA00022741"/>
    </source>
</evidence>
<dbReference type="NCBIfam" id="TIGR00884">
    <property type="entry name" value="guaA_Cterm"/>
    <property type="match status" value="1"/>
</dbReference>
<dbReference type="Gene3D" id="3.30.300.10">
    <property type="match status" value="2"/>
</dbReference>
<feature type="binding site" evidence="11">
    <location>
        <begin position="158"/>
        <end position="164"/>
    </location>
    <ligand>
        <name>ATP</name>
        <dbReference type="ChEBI" id="CHEBI:30616"/>
    </ligand>
</feature>
<dbReference type="SUPFAM" id="SSF54810">
    <property type="entry name" value="GMP synthetase C-terminal dimerisation domain"/>
    <property type="match status" value="2"/>
</dbReference>
<evidence type="ECO:0000256" key="10">
    <source>
        <dbReference type="ARBA" id="ARBA00031356"/>
    </source>
</evidence>
<dbReference type="InterPro" id="IPR025777">
    <property type="entry name" value="GMPS_ATP_PPase_dom"/>
</dbReference>
<dbReference type="Gene3D" id="3.40.50.620">
    <property type="entry name" value="HUPs"/>
    <property type="match status" value="1"/>
</dbReference>
<accession>A0A8B3FQF1</accession>
<dbReference type="EC" id="6.3.5.2" evidence="3"/>
<dbReference type="PANTHER" id="PTHR11922">
    <property type="entry name" value="GMP SYNTHASE-RELATED"/>
    <property type="match status" value="1"/>
</dbReference>
<evidence type="ECO:0000256" key="6">
    <source>
        <dbReference type="ARBA" id="ARBA00022749"/>
    </source>
</evidence>
<gene>
    <name evidence="14" type="ORF">D7U36_05375</name>
</gene>
<evidence type="ECO:0000313" key="14">
    <source>
        <dbReference type="EMBL" id="RLP10721.1"/>
    </source>
</evidence>
<protein>
    <recommendedName>
        <fullName evidence="3">GMP synthase (glutamine-hydrolyzing)</fullName>
        <ecNumber evidence="3">6.3.5.2</ecNumber>
    </recommendedName>
    <alternativeName>
        <fullName evidence="10">Glutamine amidotransferase</fullName>
    </alternativeName>
</protein>
<dbReference type="PANTHER" id="PTHR11922:SF2">
    <property type="entry name" value="GMP SYNTHASE [GLUTAMINE-HYDROLYZING]"/>
    <property type="match status" value="1"/>
</dbReference>
<evidence type="ECO:0000256" key="4">
    <source>
        <dbReference type="ARBA" id="ARBA00022598"/>
    </source>
</evidence>
<dbReference type="FunFam" id="3.30.300.10:FF:000002">
    <property type="entry name" value="GMP synthase [glutamine-hydrolyzing]"/>
    <property type="match status" value="1"/>
</dbReference>
<evidence type="ECO:0000256" key="12">
    <source>
        <dbReference type="SAM" id="MobiDB-lite"/>
    </source>
</evidence>
<evidence type="ECO:0000256" key="7">
    <source>
        <dbReference type="ARBA" id="ARBA00022755"/>
    </source>
</evidence>
<evidence type="ECO:0000256" key="3">
    <source>
        <dbReference type="ARBA" id="ARBA00012746"/>
    </source>
</evidence>
<keyword evidence="9" id="KW-0315">Glutamine amidotransferase</keyword>
<name>A0A8B3FQF1_9ACTN</name>
<evidence type="ECO:0000313" key="15">
    <source>
        <dbReference type="Proteomes" id="UP000279336"/>
    </source>
</evidence>
<reference evidence="14 15" key="1">
    <citation type="submission" date="2018-10" db="EMBL/GenBank/DDBJ databases">
        <title>Propionibacterium australiense Genome Sequencing and Assembly.</title>
        <authorList>
            <person name="Bernier A.-M."/>
            <person name="Bernard K."/>
        </authorList>
    </citation>
    <scope>NUCLEOTIDE SEQUENCE [LARGE SCALE GENOMIC DNA]</scope>
    <source>
        <strain evidence="14 15">NML98A078</strain>
    </source>
</reference>
<dbReference type="Proteomes" id="UP000279336">
    <property type="component" value="Unassembled WGS sequence"/>
</dbReference>
<evidence type="ECO:0000256" key="9">
    <source>
        <dbReference type="ARBA" id="ARBA00022962"/>
    </source>
</evidence>
<proteinExistence type="predicted"/>
<dbReference type="Pfam" id="PF02540">
    <property type="entry name" value="NAD_synthase"/>
    <property type="match status" value="1"/>
</dbReference>
<dbReference type="GO" id="GO:0003921">
    <property type="term" value="F:GMP synthase activity"/>
    <property type="evidence" value="ECO:0007669"/>
    <property type="project" value="InterPro"/>
</dbReference>
<dbReference type="EMBL" id="RCIW01000007">
    <property type="protein sequence ID" value="RLP10721.1"/>
    <property type="molecule type" value="Genomic_DNA"/>
</dbReference>
<feature type="region of interest" description="Disordered" evidence="12">
    <location>
        <begin position="1"/>
        <end position="35"/>
    </location>
</feature>
<sequence>MAGCGLLPGPLVPPPARSAGAGRGPVRRVGGHRACGHPVRLRPVSSEDAMAADWTHLLHDGLARITNAVPEVNRVVPVTGRPGRHWVGVGRTTFVPVGGGTVTDPSPRKETSMDLNSNKRPDDMERITTPELADAFIAEAVEAVRAQVGDGRVLLALSGGVDSSVVAALLIKAIGRQLVCVHVNHGLMRKGESEQVVEVFRDGFDANLVHVDAADRFLGLLEGVAEPEAKRKIIGNEFINVFAEEAAKLEGIGFLGQGTIYPDILESARGVKAHHNVGGLPEGMDFELVEPVKLLYKDEVRVVGRRLGLPEAMVERQPFPGPGLGVRCLGAITRDRLEALREADAIVREEIEAAGLDIWQYFCVVPDMRATGVRDGRRAFDWPVIIRCVNTVDAMTAEVPELDWPLMKQITARILAEVPGVCRVAYDLTPKPVGTIEWE</sequence>